<evidence type="ECO:0000256" key="1">
    <source>
        <dbReference type="SAM" id="MobiDB-lite"/>
    </source>
</evidence>
<name>A0A8E2DYI5_9PEZI</name>
<feature type="region of interest" description="Disordered" evidence="1">
    <location>
        <begin position="156"/>
        <end position="177"/>
    </location>
</feature>
<dbReference type="OrthoDB" id="3783585at2759"/>
<organism evidence="2 3">
    <name type="scientific">Lepidopterella palustris CBS 459.81</name>
    <dbReference type="NCBI Taxonomy" id="1314670"/>
    <lineage>
        <taxon>Eukaryota</taxon>
        <taxon>Fungi</taxon>
        <taxon>Dikarya</taxon>
        <taxon>Ascomycota</taxon>
        <taxon>Pezizomycotina</taxon>
        <taxon>Dothideomycetes</taxon>
        <taxon>Pleosporomycetidae</taxon>
        <taxon>Mytilinidiales</taxon>
        <taxon>Argynnaceae</taxon>
        <taxon>Lepidopterella</taxon>
    </lineage>
</organism>
<reference evidence="2 3" key="1">
    <citation type="journal article" date="2016" name="Nat. Commun.">
        <title>Ectomycorrhizal ecology is imprinted in the genome of the dominant symbiotic fungus Cenococcum geophilum.</title>
        <authorList>
            <consortium name="DOE Joint Genome Institute"/>
            <person name="Peter M."/>
            <person name="Kohler A."/>
            <person name="Ohm R.A."/>
            <person name="Kuo A."/>
            <person name="Krutzmann J."/>
            <person name="Morin E."/>
            <person name="Arend M."/>
            <person name="Barry K.W."/>
            <person name="Binder M."/>
            <person name="Choi C."/>
            <person name="Clum A."/>
            <person name="Copeland A."/>
            <person name="Grisel N."/>
            <person name="Haridas S."/>
            <person name="Kipfer T."/>
            <person name="LaButti K."/>
            <person name="Lindquist E."/>
            <person name="Lipzen A."/>
            <person name="Maire R."/>
            <person name="Meier B."/>
            <person name="Mihaltcheva S."/>
            <person name="Molinier V."/>
            <person name="Murat C."/>
            <person name="Poggeler S."/>
            <person name="Quandt C.A."/>
            <person name="Sperisen C."/>
            <person name="Tritt A."/>
            <person name="Tisserant E."/>
            <person name="Crous P.W."/>
            <person name="Henrissat B."/>
            <person name="Nehls U."/>
            <person name="Egli S."/>
            <person name="Spatafora J.W."/>
            <person name="Grigoriev I.V."/>
            <person name="Martin F.M."/>
        </authorList>
    </citation>
    <scope>NUCLEOTIDE SEQUENCE [LARGE SCALE GENOMIC DNA]</scope>
    <source>
        <strain evidence="2 3">CBS 459.81</strain>
    </source>
</reference>
<gene>
    <name evidence="2" type="ORF">K432DRAFT_398359</name>
</gene>
<dbReference type="EMBL" id="KV745558">
    <property type="protein sequence ID" value="OCK74107.1"/>
    <property type="molecule type" value="Genomic_DNA"/>
</dbReference>
<feature type="compositionally biased region" description="Polar residues" evidence="1">
    <location>
        <begin position="162"/>
        <end position="172"/>
    </location>
</feature>
<keyword evidence="3" id="KW-1185">Reference proteome</keyword>
<feature type="compositionally biased region" description="Polar residues" evidence="1">
    <location>
        <begin position="261"/>
        <end position="271"/>
    </location>
</feature>
<proteinExistence type="predicted"/>
<protein>
    <submittedName>
        <fullName evidence="2">Uncharacterized protein</fullName>
    </submittedName>
</protein>
<dbReference type="Proteomes" id="UP000250266">
    <property type="component" value="Unassembled WGS sequence"/>
</dbReference>
<feature type="compositionally biased region" description="Polar residues" evidence="1">
    <location>
        <begin position="207"/>
        <end position="245"/>
    </location>
</feature>
<evidence type="ECO:0000313" key="2">
    <source>
        <dbReference type="EMBL" id="OCK74107.1"/>
    </source>
</evidence>
<feature type="region of interest" description="Disordered" evidence="1">
    <location>
        <begin position="260"/>
        <end position="314"/>
    </location>
</feature>
<evidence type="ECO:0000313" key="3">
    <source>
        <dbReference type="Proteomes" id="UP000250266"/>
    </source>
</evidence>
<sequence>MTTPAFKCFGDENEERPHWNSSDVLFSRGVWIGSLNDHHHRHRGLPAYSDLERYHADFRQGYFPRSSNGPCGEEKMAVCRVAAEELTCSKKIPILPLQGGLFCILEELKVPSNRSLAIYRFWKADGEYTEDIMLLGTTYSSRQHGTLNTIQSSRISAGRGLSTPNEHPSQNVGGEETAELPNRTIFPSTEHITVSTPQMTRPIFNLTKGNQVPPNPAQVGNSNRMNASGSRLASTNEDSDSDSLSSVPRYIDSLFAKCTKPTASVSTSESPSWILRGGPPRKHALNGDRRPQNATRQKRQKTAEPGSIRTSPECPAELANIVRQPLSGNLSQYSKSPDGTARGLSDALAIQECVSNQGPPAIAQVSKGLSEQQEERVTFIWTFFTTEQTSRIVVSLADCPTTSSFFSLLSEEANEYDEAKNVFNMAKFWWLQFQLPGGSKERIKIKPGRGQVFRYLRERIAQAKFWTDGSDGGLDIEIVPHFGS</sequence>
<feature type="region of interest" description="Disordered" evidence="1">
    <location>
        <begin position="204"/>
        <end position="245"/>
    </location>
</feature>
<accession>A0A8E2DYI5</accession>
<dbReference type="AlphaFoldDB" id="A0A8E2DYI5"/>